<organism evidence="1 2">
    <name type="scientific">Nicotiana tabacum</name>
    <name type="common">Common tobacco</name>
    <dbReference type="NCBI Taxonomy" id="4097"/>
    <lineage>
        <taxon>Eukaryota</taxon>
        <taxon>Viridiplantae</taxon>
        <taxon>Streptophyta</taxon>
        <taxon>Embryophyta</taxon>
        <taxon>Tracheophyta</taxon>
        <taxon>Spermatophyta</taxon>
        <taxon>Magnoliopsida</taxon>
        <taxon>eudicotyledons</taxon>
        <taxon>Gunneridae</taxon>
        <taxon>Pentapetalae</taxon>
        <taxon>asterids</taxon>
        <taxon>lamiids</taxon>
        <taxon>Solanales</taxon>
        <taxon>Solanaceae</taxon>
        <taxon>Nicotianoideae</taxon>
        <taxon>Nicotianeae</taxon>
        <taxon>Nicotiana</taxon>
    </lineage>
</organism>
<evidence type="ECO:0000313" key="1">
    <source>
        <dbReference type="Proteomes" id="UP000790787"/>
    </source>
</evidence>
<proteinExistence type="predicted"/>
<sequence length="127" mass="14369">MTRHASKAHGGIASGWRRSGKMRHEVPSFGMISMPPLLLDWQRSLPSNDQINKLKERAAKTSEKLEYLEYSLLELEGKMSKRVTDCQNAERNEGEHLAKAFLLVNLHELEDLINESIQPEEGPSGTK</sequence>
<dbReference type="RefSeq" id="XP_075081185.1">
    <property type="nucleotide sequence ID" value="XM_075225084.1"/>
</dbReference>
<evidence type="ECO:0000313" key="2">
    <source>
        <dbReference type="RefSeq" id="XP_075081185.1"/>
    </source>
</evidence>
<accession>A0AC58S871</accession>
<reference evidence="2" key="2">
    <citation type="submission" date="2025-08" db="UniProtKB">
        <authorList>
            <consortium name="RefSeq"/>
        </authorList>
    </citation>
    <scope>IDENTIFICATION</scope>
    <source>
        <tissue evidence="2">Leaf</tissue>
    </source>
</reference>
<gene>
    <name evidence="2" type="primary">LOC142166286</name>
</gene>
<protein>
    <submittedName>
        <fullName evidence="2">Uncharacterized protein LOC142166286</fullName>
    </submittedName>
</protein>
<name>A0AC58S871_TOBAC</name>
<reference evidence="1" key="1">
    <citation type="journal article" date="2014" name="Nat. Commun.">
        <title>The tobacco genome sequence and its comparison with those of tomato and potato.</title>
        <authorList>
            <person name="Sierro N."/>
            <person name="Battey J.N."/>
            <person name="Ouadi S."/>
            <person name="Bakaher N."/>
            <person name="Bovet L."/>
            <person name="Willig A."/>
            <person name="Goepfert S."/>
            <person name="Peitsch M.C."/>
            <person name="Ivanov N.V."/>
        </authorList>
    </citation>
    <scope>NUCLEOTIDE SEQUENCE [LARGE SCALE GENOMIC DNA]</scope>
</reference>
<keyword evidence="1" id="KW-1185">Reference proteome</keyword>
<dbReference type="Proteomes" id="UP000790787">
    <property type="component" value="Chromosome 11"/>
</dbReference>